<dbReference type="CDD" id="cd04370">
    <property type="entry name" value="BAH"/>
    <property type="match status" value="1"/>
</dbReference>
<evidence type="ECO:0000256" key="1">
    <source>
        <dbReference type="SAM" id="MobiDB-lite"/>
    </source>
</evidence>
<dbReference type="InterPro" id="IPR043151">
    <property type="entry name" value="BAH_sf"/>
</dbReference>
<dbReference type="PROSITE" id="PS51038">
    <property type="entry name" value="BAH"/>
    <property type="match status" value="1"/>
</dbReference>
<name>A0AAV9JWV1_9PEZI</name>
<dbReference type="SMART" id="SM00439">
    <property type="entry name" value="BAH"/>
    <property type="match status" value="1"/>
</dbReference>
<evidence type="ECO:0000259" key="2">
    <source>
        <dbReference type="PROSITE" id="PS51038"/>
    </source>
</evidence>
<protein>
    <recommendedName>
        <fullName evidence="2">BAH domain-containing protein</fullName>
    </recommendedName>
</protein>
<gene>
    <name evidence="3" type="ORF">LTR36_003070</name>
</gene>
<feature type="region of interest" description="Disordered" evidence="1">
    <location>
        <begin position="272"/>
        <end position="296"/>
    </location>
</feature>
<keyword evidence="4" id="KW-1185">Reference proteome</keyword>
<dbReference type="InterPro" id="IPR001025">
    <property type="entry name" value="BAH_dom"/>
</dbReference>
<accession>A0AAV9JWV1</accession>
<feature type="compositionally biased region" description="Basic residues" evidence="1">
    <location>
        <begin position="283"/>
        <end position="296"/>
    </location>
</feature>
<dbReference type="Pfam" id="PF01426">
    <property type="entry name" value="BAH"/>
    <property type="match status" value="1"/>
</dbReference>
<dbReference type="GO" id="GO:0003682">
    <property type="term" value="F:chromatin binding"/>
    <property type="evidence" value="ECO:0007669"/>
    <property type="project" value="InterPro"/>
</dbReference>
<reference evidence="3 4" key="1">
    <citation type="submission" date="2021-11" db="EMBL/GenBank/DDBJ databases">
        <title>Black yeast isolated from Biological Soil Crust.</title>
        <authorList>
            <person name="Kurbessoian T."/>
        </authorList>
    </citation>
    <scope>NUCLEOTIDE SEQUENCE [LARGE SCALE GENOMIC DNA]</scope>
    <source>
        <strain evidence="3 4">CCFEE 5522</strain>
    </source>
</reference>
<dbReference type="SUPFAM" id="SSF57903">
    <property type="entry name" value="FYVE/PHD zinc finger"/>
    <property type="match status" value="1"/>
</dbReference>
<sequence>MKTKHTGPPKTNGTPIKPAKAEPDTVKSPSQPHELSDKDRAKLKDFLNKHDKPFTVTTVTQAVSRKRKRPNANLQPQKDLFEKRLDVDYEIKPANNWESLRRYKKFTVGSESIAVGECILVKHDDSEEAKIDTSEQWKARVLEVRALDSEHVYVRVSWLNRPEDLDTGRKAYHGKNELIPTNQMDIIDAMAVNGMLKVYHWNEEDDESEMPDPDEFFWRQTYDFTNTKTFSKLRLICRDDSPQNPDEMILQCSNKDCRKWMHVKCIAEDAVERAGEAQEPSTKKRRSAGLAKKKGRAKSLDISPSCSAAAQSDSISAEVFVADAPKDDPAKMTEIVITDANGEKQTENVRCLLCGEEVE</sequence>
<dbReference type="EMBL" id="JAVFHQ010000002">
    <property type="protein sequence ID" value="KAK4550103.1"/>
    <property type="molecule type" value="Genomic_DNA"/>
</dbReference>
<proteinExistence type="predicted"/>
<dbReference type="PANTHER" id="PTHR46364">
    <property type="entry name" value="OS08G0421900 PROTEIN"/>
    <property type="match status" value="1"/>
</dbReference>
<evidence type="ECO:0000313" key="3">
    <source>
        <dbReference type="EMBL" id="KAK4550103.1"/>
    </source>
</evidence>
<dbReference type="Proteomes" id="UP001324427">
    <property type="component" value="Unassembled WGS sequence"/>
</dbReference>
<feature type="domain" description="BAH" evidence="2">
    <location>
        <begin position="111"/>
        <end position="233"/>
    </location>
</feature>
<evidence type="ECO:0000313" key="4">
    <source>
        <dbReference type="Proteomes" id="UP001324427"/>
    </source>
</evidence>
<dbReference type="AlphaFoldDB" id="A0AAV9JWV1"/>
<dbReference type="Gene3D" id="2.30.30.490">
    <property type="match status" value="1"/>
</dbReference>
<comment type="caution">
    <text evidence="3">The sequence shown here is derived from an EMBL/GenBank/DDBJ whole genome shotgun (WGS) entry which is preliminary data.</text>
</comment>
<dbReference type="InterPro" id="IPR011011">
    <property type="entry name" value="Znf_FYVE_PHD"/>
</dbReference>
<feature type="region of interest" description="Disordered" evidence="1">
    <location>
        <begin position="1"/>
        <end position="39"/>
    </location>
</feature>
<organism evidence="3 4">
    <name type="scientific">Oleoguttula mirabilis</name>
    <dbReference type="NCBI Taxonomy" id="1507867"/>
    <lineage>
        <taxon>Eukaryota</taxon>
        <taxon>Fungi</taxon>
        <taxon>Dikarya</taxon>
        <taxon>Ascomycota</taxon>
        <taxon>Pezizomycotina</taxon>
        <taxon>Dothideomycetes</taxon>
        <taxon>Dothideomycetidae</taxon>
        <taxon>Mycosphaerellales</taxon>
        <taxon>Teratosphaeriaceae</taxon>
        <taxon>Oleoguttula</taxon>
    </lineage>
</organism>